<proteinExistence type="predicted"/>
<protein>
    <submittedName>
        <fullName evidence="1">Uncharacterized protein</fullName>
    </submittedName>
</protein>
<accession>A0A521ELZ7</accession>
<sequence length="195" mass="21787">MLFTKMSLADFPWKMLLLEGLLVVLSVLLALALNSWREARTHQNLADRALQEVMDEAQINCARIESVQSYHRAVVNGSQKPTGLKIGFLRNDAWDVAKTTGAASYLDYQLASRIGEISAHQSDHRSIVRAYTEALFTNGLQLEPGQQMHQQGEQGVINELLRIQEKLLTKYQSLQELLNEQHNSAIATPDVCGNG</sequence>
<dbReference type="RefSeq" id="WP_142715592.1">
    <property type="nucleotide sequence ID" value="NZ_FXTH01000017.1"/>
</dbReference>
<reference evidence="1 2" key="1">
    <citation type="submission" date="2017-05" db="EMBL/GenBank/DDBJ databases">
        <authorList>
            <person name="Varghese N."/>
            <person name="Submissions S."/>
        </authorList>
    </citation>
    <scope>NUCLEOTIDE SEQUENCE [LARGE SCALE GENOMIC DNA]</scope>
    <source>
        <strain evidence="1 2">DSM 21194</strain>
    </source>
</reference>
<organism evidence="1 2">
    <name type="scientific">Fodinibius sediminis</name>
    <dbReference type="NCBI Taxonomy" id="1214077"/>
    <lineage>
        <taxon>Bacteria</taxon>
        <taxon>Pseudomonadati</taxon>
        <taxon>Balneolota</taxon>
        <taxon>Balneolia</taxon>
        <taxon>Balneolales</taxon>
        <taxon>Balneolaceae</taxon>
        <taxon>Fodinibius</taxon>
    </lineage>
</organism>
<gene>
    <name evidence="1" type="ORF">SAMN06265218_11713</name>
</gene>
<dbReference type="EMBL" id="FXTH01000017">
    <property type="protein sequence ID" value="SMO84471.1"/>
    <property type="molecule type" value="Genomic_DNA"/>
</dbReference>
<keyword evidence="2" id="KW-1185">Reference proteome</keyword>
<dbReference type="Proteomes" id="UP000317593">
    <property type="component" value="Unassembled WGS sequence"/>
</dbReference>
<name>A0A521ELZ7_9BACT</name>
<evidence type="ECO:0000313" key="1">
    <source>
        <dbReference type="EMBL" id="SMO84471.1"/>
    </source>
</evidence>
<dbReference type="AlphaFoldDB" id="A0A521ELZ7"/>
<evidence type="ECO:0000313" key="2">
    <source>
        <dbReference type="Proteomes" id="UP000317593"/>
    </source>
</evidence>